<evidence type="ECO:0000259" key="4">
    <source>
        <dbReference type="Pfam" id="PF13649"/>
    </source>
</evidence>
<evidence type="ECO:0000256" key="3">
    <source>
        <dbReference type="PROSITE-ProRule" id="PRU00339"/>
    </source>
</evidence>
<dbReference type="Gene3D" id="1.25.40.10">
    <property type="entry name" value="Tetratricopeptide repeat domain"/>
    <property type="match status" value="1"/>
</dbReference>
<reference evidence="5" key="2">
    <citation type="submission" date="2021-08" db="EMBL/GenBank/DDBJ databases">
        <authorList>
            <person name="Tani A."/>
            <person name="Ola A."/>
            <person name="Ogura Y."/>
            <person name="Katsura K."/>
            <person name="Hayashi T."/>
        </authorList>
    </citation>
    <scope>NUCLEOTIDE SEQUENCE</scope>
    <source>
        <strain evidence="5">LMG 23639</strain>
    </source>
</reference>
<organism evidence="5 6">
    <name type="scientific">Methylobacterium jeotgali</name>
    <dbReference type="NCBI Taxonomy" id="381630"/>
    <lineage>
        <taxon>Bacteria</taxon>
        <taxon>Pseudomonadati</taxon>
        <taxon>Pseudomonadota</taxon>
        <taxon>Alphaproteobacteria</taxon>
        <taxon>Hyphomicrobiales</taxon>
        <taxon>Methylobacteriaceae</taxon>
        <taxon>Methylobacterium</taxon>
    </lineage>
</organism>
<dbReference type="Proteomes" id="UP001055102">
    <property type="component" value="Unassembled WGS sequence"/>
</dbReference>
<dbReference type="PROSITE" id="PS50005">
    <property type="entry name" value="TPR"/>
    <property type="match status" value="1"/>
</dbReference>
<dbReference type="RefSeq" id="WP_238273773.1">
    <property type="nucleotide sequence ID" value="NZ_BPQR01000005.1"/>
</dbReference>
<dbReference type="SUPFAM" id="SSF53335">
    <property type="entry name" value="S-adenosyl-L-methionine-dependent methyltransferases"/>
    <property type="match status" value="1"/>
</dbReference>
<evidence type="ECO:0000313" key="5">
    <source>
        <dbReference type="EMBL" id="GJE05044.1"/>
    </source>
</evidence>
<gene>
    <name evidence="5" type="primary">tam_1</name>
    <name evidence="5" type="ORF">AOPFMNJM_0339</name>
</gene>
<reference evidence="5" key="1">
    <citation type="journal article" date="2021" name="Front. Microbiol.">
        <title>Comprehensive Comparative Genomics and Phenotyping of Methylobacterium Species.</title>
        <authorList>
            <person name="Alessa O."/>
            <person name="Ogura Y."/>
            <person name="Fujitani Y."/>
            <person name="Takami H."/>
            <person name="Hayashi T."/>
            <person name="Sahin N."/>
            <person name="Tani A."/>
        </authorList>
    </citation>
    <scope>NUCLEOTIDE SEQUENCE</scope>
    <source>
        <strain evidence="5">LMG 23639</strain>
    </source>
</reference>
<dbReference type="CDD" id="cd02440">
    <property type="entry name" value="AdoMet_MTases"/>
    <property type="match status" value="1"/>
</dbReference>
<evidence type="ECO:0000313" key="6">
    <source>
        <dbReference type="Proteomes" id="UP001055102"/>
    </source>
</evidence>
<accession>A0ABQ4SRA7</accession>
<protein>
    <submittedName>
        <fullName evidence="5">Trans-aconitate 2-methyltransferase</fullName>
    </submittedName>
</protein>
<feature type="repeat" description="TPR" evidence="3">
    <location>
        <begin position="46"/>
        <end position="79"/>
    </location>
</feature>
<evidence type="ECO:0000256" key="2">
    <source>
        <dbReference type="ARBA" id="ARBA00022679"/>
    </source>
</evidence>
<dbReference type="InterPro" id="IPR011990">
    <property type="entry name" value="TPR-like_helical_dom_sf"/>
</dbReference>
<dbReference type="InterPro" id="IPR019734">
    <property type="entry name" value="TPR_rpt"/>
</dbReference>
<dbReference type="EMBL" id="BPQR01000005">
    <property type="protein sequence ID" value="GJE05044.1"/>
    <property type="molecule type" value="Genomic_DNA"/>
</dbReference>
<sequence>MSRQHSSGDLIADRRYAYAEACLAEGDPAAAAEMAEQALERAPAYAPAWALLGRAREALSTPEAALNAYASALANDPEDRLGIGVALARLGAAGEGAALSSAYVRTLFDGYSDRFEAHLVGALGYRGPEMLRAALDGLPEAPVRFASVLDLGCGTGLMGVAIRDRAERIAGVDLSPAMLAKARAKGLYARLVAGDLLDFLNGEPPASADLVLAADVFIYLPDLVPVLAGVARVLAPGGLTAFTIQSHAGAEPVRLGADARYAHSDAHLAASAEAAGLAVRLLAPAAIRRERGEGVPGRIAVLAAPDGACTP</sequence>
<proteinExistence type="predicted"/>
<dbReference type="Gene3D" id="3.40.50.150">
    <property type="entry name" value="Vaccinia Virus protein VP39"/>
    <property type="match status" value="1"/>
</dbReference>
<dbReference type="InterPro" id="IPR041698">
    <property type="entry name" value="Methyltransf_25"/>
</dbReference>
<dbReference type="Pfam" id="PF13428">
    <property type="entry name" value="TPR_14"/>
    <property type="match status" value="1"/>
</dbReference>
<dbReference type="Pfam" id="PF13649">
    <property type="entry name" value="Methyltransf_25"/>
    <property type="match status" value="1"/>
</dbReference>
<name>A0ABQ4SRA7_9HYPH</name>
<feature type="domain" description="Methyltransferase" evidence="4">
    <location>
        <begin position="148"/>
        <end position="238"/>
    </location>
</feature>
<evidence type="ECO:0000256" key="1">
    <source>
        <dbReference type="ARBA" id="ARBA00022603"/>
    </source>
</evidence>
<keyword evidence="1" id="KW-0489">Methyltransferase</keyword>
<dbReference type="InterPro" id="IPR029063">
    <property type="entry name" value="SAM-dependent_MTases_sf"/>
</dbReference>
<dbReference type="SUPFAM" id="SSF48452">
    <property type="entry name" value="TPR-like"/>
    <property type="match status" value="1"/>
</dbReference>
<keyword evidence="2" id="KW-0808">Transferase</keyword>
<dbReference type="PANTHER" id="PTHR43861:SF1">
    <property type="entry name" value="TRANS-ACONITATE 2-METHYLTRANSFERASE"/>
    <property type="match status" value="1"/>
</dbReference>
<dbReference type="PANTHER" id="PTHR43861">
    <property type="entry name" value="TRANS-ACONITATE 2-METHYLTRANSFERASE-RELATED"/>
    <property type="match status" value="1"/>
</dbReference>
<keyword evidence="6" id="KW-1185">Reference proteome</keyword>
<keyword evidence="3" id="KW-0802">TPR repeat</keyword>
<comment type="caution">
    <text evidence="5">The sequence shown here is derived from an EMBL/GenBank/DDBJ whole genome shotgun (WGS) entry which is preliminary data.</text>
</comment>